<evidence type="ECO:0000313" key="2">
    <source>
        <dbReference type="Proteomes" id="UP000814140"/>
    </source>
</evidence>
<sequence>MSVLVNSKHTDILSDPGEAHSTPVFQPLPSPDPAAPLGTLSAVHDTPFIDPAPEITIEKTPNDVEALSERSFPDTTRHLQSSKVPSSRIGRLFHYGGLAASLGYGAASELLRRSTRSSDSEHNTSLMMTEANLTRLVSKLTQMRGAALKVGQFLSIQDTHVLPPELEKVFRHVQDSAHYMPNWQMEQVMTSSIGPSWRDIFASFTPIPFAAASIGQVHHAVLAAHSSPTGQDERVAVKIQFPNIRQSVESDLGYLKAILTAGRLLPRGLFLDKTLAAMKEELADECDYTREASFLRAFAEPSHLGSDARFKVPWVWSGSTDRVLVMEHVDGVSVGGDDVKKLSQQDRDDIATRVIDLCLKELFVFREMQTDPNWSNFLWNAETRQVELVDFGATRAYSVEFIDNWLHLLQAAASSDRDACREWSLKLGYLTGEENETMLNAHITSMALLATPFRADTPQPFSFGQGSSWASITAEIRAQIPVMLKYRLTPPPRETYSLNRKLSGAFLLASRLGAQVDCKAIWDDIVDEYQFTT</sequence>
<gene>
    <name evidence="1" type="ORF">BV25DRAFT_1805768</name>
</gene>
<dbReference type="Proteomes" id="UP000814140">
    <property type="component" value="Unassembled WGS sequence"/>
</dbReference>
<organism evidence="1 2">
    <name type="scientific">Artomyces pyxidatus</name>
    <dbReference type="NCBI Taxonomy" id="48021"/>
    <lineage>
        <taxon>Eukaryota</taxon>
        <taxon>Fungi</taxon>
        <taxon>Dikarya</taxon>
        <taxon>Basidiomycota</taxon>
        <taxon>Agaricomycotina</taxon>
        <taxon>Agaricomycetes</taxon>
        <taxon>Russulales</taxon>
        <taxon>Auriscalpiaceae</taxon>
        <taxon>Artomyces</taxon>
    </lineage>
</organism>
<comment type="caution">
    <text evidence="1">The sequence shown here is derived from an EMBL/GenBank/DDBJ whole genome shotgun (WGS) entry which is preliminary data.</text>
</comment>
<name>A0ACB8SYK0_9AGAM</name>
<protein>
    <submittedName>
        <fullName evidence="1">ABC1-domain-containing protein</fullName>
    </submittedName>
</protein>
<proteinExistence type="predicted"/>
<dbReference type="EMBL" id="MU277213">
    <property type="protein sequence ID" value="KAI0061293.1"/>
    <property type="molecule type" value="Genomic_DNA"/>
</dbReference>
<accession>A0ACB8SYK0</accession>
<evidence type="ECO:0000313" key="1">
    <source>
        <dbReference type="EMBL" id="KAI0061293.1"/>
    </source>
</evidence>
<reference evidence="1" key="2">
    <citation type="journal article" date="2022" name="New Phytol.">
        <title>Evolutionary transition to the ectomycorrhizal habit in the genomes of a hyperdiverse lineage of mushroom-forming fungi.</title>
        <authorList>
            <person name="Looney B."/>
            <person name="Miyauchi S."/>
            <person name="Morin E."/>
            <person name="Drula E."/>
            <person name="Courty P.E."/>
            <person name="Kohler A."/>
            <person name="Kuo A."/>
            <person name="LaButti K."/>
            <person name="Pangilinan J."/>
            <person name="Lipzen A."/>
            <person name="Riley R."/>
            <person name="Andreopoulos W."/>
            <person name="He G."/>
            <person name="Johnson J."/>
            <person name="Nolan M."/>
            <person name="Tritt A."/>
            <person name="Barry K.W."/>
            <person name="Grigoriev I.V."/>
            <person name="Nagy L.G."/>
            <person name="Hibbett D."/>
            <person name="Henrissat B."/>
            <person name="Matheny P.B."/>
            <person name="Labbe J."/>
            <person name="Martin F.M."/>
        </authorList>
    </citation>
    <scope>NUCLEOTIDE SEQUENCE</scope>
    <source>
        <strain evidence="1">HHB10654</strain>
    </source>
</reference>
<keyword evidence="2" id="KW-1185">Reference proteome</keyword>
<reference evidence="1" key="1">
    <citation type="submission" date="2021-03" db="EMBL/GenBank/DDBJ databases">
        <authorList>
            <consortium name="DOE Joint Genome Institute"/>
            <person name="Ahrendt S."/>
            <person name="Looney B.P."/>
            <person name="Miyauchi S."/>
            <person name="Morin E."/>
            <person name="Drula E."/>
            <person name="Courty P.E."/>
            <person name="Chicoki N."/>
            <person name="Fauchery L."/>
            <person name="Kohler A."/>
            <person name="Kuo A."/>
            <person name="Labutti K."/>
            <person name="Pangilinan J."/>
            <person name="Lipzen A."/>
            <person name="Riley R."/>
            <person name="Andreopoulos W."/>
            <person name="He G."/>
            <person name="Johnson J."/>
            <person name="Barry K.W."/>
            <person name="Grigoriev I.V."/>
            <person name="Nagy L."/>
            <person name="Hibbett D."/>
            <person name="Henrissat B."/>
            <person name="Matheny P.B."/>
            <person name="Labbe J."/>
            <person name="Martin F."/>
        </authorList>
    </citation>
    <scope>NUCLEOTIDE SEQUENCE</scope>
    <source>
        <strain evidence="1">HHB10654</strain>
    </source>
</reference>